<evidence type="ECO:0000313" key="2">
    <source>
        <dbReference type="Proteomes" id="UP000539313"/>
    </source>
</evidence>
<comment type="caution">
    <text evidence="1">The sequence shown here is derived from an EMBL/GenBank/DDBJ whole genome shotgun (WGS) entry which is preliminary data.</text>
</comment>
<dbReference type="EMBL" id="JACJII010000001">
    <property type="protein sequence ID" value="MBA9003752.1"/>
    <property type="molecule type" value="Genomic_DNA"/>
</dbReference>
<organism evidence="1 2">
    <name type="scientific">Thermomonospora cellulosilytica</name>
    <dbReference type="NCBI Taxonomy" id="1411118"/>
    <lineage>
        <taxon>Bacteria</taxon>
        <taxon>Bacillati</taxon>
        <taxon>Actinomycetota</taxon>
        <taxon>Actinomycetes</taxon>
        <taxon>Streptosporangiales</taxon>
        <taxon>Thermomonosporaceae</taxon>
        <taxon>Thermomonospora</taxon>
    </lineage>
</organism>
<gene>
    <name evidence="1" type="ORF">HNR21_002634</name>
</gene>
<accession>A0A7W3R8K1</accession>
<sequence length="122" mass="13480">MIPAWLQRTRAGDTSRAATLRLCRKCRAPVIVGLDADRAARTAYCDPTPLTELGEAVAVMQNRRTYDLMSGPSRKELSPREADHIRKPRLYPVLAEHKCGAPLAAFAVPAPARQDIDDEPPF</sequence>
<dbReference type="Proteomes" id="UP000539313">
    <property type="component" value="Unassembled WGS sequence"/>
</dbReference>
<dbReference type="AlphaFoldDB" id="A0A7W3R8K1"/>
<reference evidence="1 2" key="1">
    <citation type="submission" date="2020-08" db="EMBL/GenBank/DDBJ databases">
        <title>Sequencing the genomes of 1000 actinobacteria strains.</title>
        <authorList>
            <person name="Klenk H.-P."/>
        </authorList>
    </citation>
    <scope>NUCLEOTIDE SEQUENCE [LARGE SCALE GENOMIC DNA]</scope>
    <source>
        <strain evidence="1 2">DSM 45823</strain>
    </source>
</reference>
<dbReference type="RefSeq" id="WP_182705428.1">
    <property type="nucleotide sequence ID" value="NZ_JACJII010000001.1"/>
</dbReference>
<protein>
    <submittedName>
        <fullName evidence="1">Uncharacterized protein</fullName>
    </submittedName>
</protein>
<proteinExistence type="predicted"/>
<keyword evidence="2" id="KW-1185">Reference proteome</keyword>
<name>A0A7W3R8K1_9ACTN</name>
<evidence type="ECO:0000313" key="1">
    <source>
        <dbReference type="EMBL" id="MBA9003752.1"/>
    </source>
</evidence>